<name>A0A1H0RUZ4_9BACT</name>
<proteinExistence type="predicted"/>
<dbReference type="RefSeq" id="WP_092223189.1">
    <property type="nucleotide sequence ID" value="NZ_FNJI01000016.1"/>
</dbReference>
<dbReference type="OrthoDB" id="5432515at2"/>
<protein>
    <recommendedName>
        <fullName evidence="3">Desulfoferrodoxin N-terminal domain-containing protein</fullName>
    </recommendedName>
</protein>
<reference evidence="1 2" key="1">
    <citation type="submission" date="2016-10" db="EMBL/GenBank/DDBJ databases">
        <authorList>
            <person name="de Groot N.N."/>
        </authorList>
    </citation>
    <scope>NUCLEOTIDE SEQUENCE [LARGE SCALE GENOMIC DNA]</scope>
    <source>
        <strain evidence="1 2">DSM 12130</strain>
    </source>
</reference>
<dbReference type="EMBL" id="FNJI01000016">
    <property type="protein sequence ID" value="SDP33294.1"/>
    <property type="molecule type" value="Genomic_DNA"/>
</dbReference>
<dbReference type="AlphaFoldDB" id="A0A1H0RUZ4"/>
<evidence type="ECO:0008006" key="3">
    <source>
        <dbReference type="Google" id="ProtNLM"/>
    </source>
</evidence>
<evidence type="ECO:0000313" key="2">
    <source>
        <dbReference type="Proteomes" id="UP000199073"/>
    </source>
</evidence>
<sequence>MKISIDRNVVEIKPESEQETASLNVLWKIIIDCYGDNKKLAPMGQFVPGIDNVARFNIEGVRGGTTVYNEEKTAPEDNTYYCHTCNKYMNVKTGTAIPLCCGKEMEVID</sequence>
<evidence type="ECO:0000313" key="1">
    <source>
        <dbReference type="EMBL" id="SDP33294.1"/>
    </source>
</evidence>
<gene>
    <name evidence="1" type="ORF">SAMN05660330_02437</name>
</gene>
<keyword evidence="2" id="KW-1185">Reference proteome</keyword>
<organism evidence="1 2">
    <name type="scientific">Desulforhopalus singaporensis</name>
    <dbReference type="NCBI Taxonomy" id="91360"/>
    <lineage>
        <taxon>Bacteria</taxon>
        <taxon>Pseudomonadati</taxon>
        <taxon>Thermodesulfobacteriota</taxon>
        <taxon>Desulfobulbia</taxon>
        <taxon>Desulfobulbales</taxon>
        <taxon>Desulfocapsaceae</taxon>
        <taxon>Desulforhopalus</taxon>
    </lineage>
</organism>
<dbReference type="Proteomes" id="UP000199073">
    <property type="component" value="Unassembled WGS sequence"/>
</dbReference>
<accession>A0A1H0RUZ4</accession>